<reference evidence="1 2" key="2">
    <citation type="journal article" date="2022" name="Mol. Ecol. Resour.">
        <title>The genomes of chicory, endive, great burdock and yacon provide insights into Asteraceae paleo-polyploidization history and plant inulin production.</title>
        <authorList>
            <person name="Fan W."/>
            <person name="Wang S."/>
            <person name="Wang H."/>
            <person name="Wang A."/>
            <person name="Jiang F."/>
            <person name="Liu H."/>
            <person name="Zhao H."/>
            <person name="Xu D."/>
            <person name="Zhang Y."/>
        </authorList>
    </citation>
    <scope>NUCLEOTIDE SEQUENCE [LARGE SCALE GENOMIC DNA]</scope>
    <source>
        <strain evidence="2">cv. Yunnan</strain>
        <tissue evidence="1">Leaves</tissue>
    </source>
</reference>
<evidence type="ECO:0000313" key="1">
    <source>
        <dbReference type="EMBL" id="KAI3704013.1"/>
    </source>
</evidence>
<gene>
    <name evidence="1" type="ORF">L1987_74215</name>
</gene>
<comment type="caution">
    <text evidence="1">The sequence shown here is derived from an EMBL/GenBank/DDBJ whole genome shotgun (WGS) entry which is preliminary data.</text>
</comment>
<keyword evidence="2" id="KW-1185">Reference proteome</keyword>
<dbReference type="Proteomes" id="UP001056120">
    <property type="component" value="Linkage Group LG25"/>
</dbReference>
<organism evidence="1 2">
    <name type="scientific">Smallanthus sonchifolius</name>
    <dbReference type="NCBI Taxonomy" id="185202"/>
    <lineage>
        <taxon>Eukaryota</taxon>
        <taxon>Viridiplantae</taxon>
        <taxon>Streptophyta</taxon>
        <taxon>Embryophyta</taxon>
        <taxon>Tracheophyta</taxon>
        <taxon>Spermatophyta</taxon>
        <taxon>Magnoliopsida</taxon>
        <taxon>eudicotyledons</taxon>
        <taxon>Gunneridae</taxon>
        <taxon>Pentapetalae</taxon>
        <taxon>asterids</taxon>
        <taxon>campanulids</taxon>
        <taxon>Asterales</taxon>
        <taxon>Asteraceae</taxon>
        <taxon>Asteroideae</taxon>
        <taxon>Heliantheae alliance</taxon>
        <taxon>Millerieae</taxon>
        <taxon>Smallanthus</taxon>
    </lineage>
</organism>
<dbReference type="EMBL" id="CM042042">
    <property type="protein sequence ID" value="KAI3704013.1"/>
    <property type="molecule type" value="Genomic_DNA"/>
</dbReference>
<evidence type="ECO:0000313" key="2">
    <source>
        <dbReference type="Proteomes" id="UP001056120"/>
    </source>
</evidence>
<name>A0ACB9A3M9_9ASTR</name>
<sequence>MPGTVLNQKPGASSSPLVPDSALYGFKFFVVVLFAVGDFHTVVRVVVDVSDGWFSQRSPMDGSLSRSLTDGCKTTSMGSPWSMQMGRVVSSPKSGRNVEVKV</sequence>
<proteinExistence type="predicted"/>
<accession>A0ACB9A3M9</accession>
<reference evidence="2" key="1">
    <citation type="journal article" date="2022" name="Mol. Ecol. Resour.">
        <title>The genomes of chicory, endive, great burdock and yacon provide insights into Asteraceae palaeo-polyploidization history and plant inulin production.</title>
        <authorList>
            <person name="Fan W."/>
            <person name="Wang S."/>
            <person name="Wang H."/>
            <person name="Wang A."/>
            <person name="Jiang F."/>
            <person name="Liu H."/>
            <person name="Zhao H."/>
            <person name="Xu D."/>
            <person name="Zhang Y."/>
        </authorList>
    </citation>
    <scope>NUCLEOTIDE SEQUENCE [LARGE SCALE GENOMIC DNA]</scope>
    <source>
        <strain evidence="2">cv. Yunnan</strain>
    </source>
</reference>
<protein>
    <submittedName>
        <fullName evidence="1">Uncharacterized protein</fullName>
    </submittedName>
</protein>